<feature type="transmembrane region" description="Helical" evidence="1">
    <location>
        <begin position="127"/>
        <end position="145"/>
    </location>
</feature>
<gene>
    <name evidence="2" type="ORF">METZ01_LOCUS89015</name>
</gene>
<dbReference type="AlphaFoldDB" id="A0A381V822"/>
<protein>
    <submittedName>
        <fullName evidence="2">Uncharacterized protein</fullName>
    </submittedName>
</protein>
<organism evidence="2">
    <name type="scientific">marine metagenome</name>
    <dbReference type="NCBI Taxonomy" id="408172"/>
    <lineage>
        <taxon>unclassified sequences</taxon>
        <taxon>metagenomes</taxon>
        <taxon>ecological metagenomes</taxon>
    </lineage>
</organism>
<keyword evidence="1" id="KW-0812">Transmembrane</keyword>
<reference evidence="2" key="1">
    <citation type="submission" date="2018-05" db="EMBL/GenBank/DDBJ databases">
        <authorList>
            <person name="Lanie J.A."/>
            <person name="Ng W.-L."/>
            <person name="Kazmierczak K.M."/>
            <person name="Andrzejewski T.M."/>
            <person name="Davidsen T.M."/>
            <person name="Wayne K.J."/>
            <person name="Tettelin H."/>
            <person name="Glass J.I."/>
            <person name="Rusch D."/>
            <person name="Podicherti R."/>
            <person name="Tsui H.-C.T."/>
            <person name="Winkler M.E."/>
        </authorList>
    </citation>
    <scope>NUCLEOTIDE SEQUENCE</scope>
</reference>
<feature type="transmembrane region" description="Helical" evidence="1">
    <location>
        <begin position="102"/>
        <end position="121"/>
    </location>
</feature>
<feature type="transmembrane region" description="Helical" evidence="1">
    <location>
        <begin position="72"/>
        <end position="90"/>
    </location>
</feature>
<sequence length="151" mass="17490">MDSRNFHNLTWVPMFAVGFVALTLGIVYVTIQDPWLLDKKANEALLMVTYEELFSQSENQYLPVYLTLMYRFFGWWLSSIGILILLYVFVTKMGTSMARNCLYCSTTIVLIGVYCIILKFIPKTPFLWVTHGLVFLLLVSVYGSVQLTRYK</sequence>
<feature type="transmembrane region" description="Helical" evidence="1">
    <location>
        <begin position="12"/>
        <end position="31"/>
    </location>
</feature>
<evidence type="ECO:0000313" key="2">
    <source>
        <dbReference type="EMBL" id="SVA36161.1"/>
    </source>
</evidence>
<name>A0A381V822_9ZZZZ</name>
<keyword evidence="1" id="KW-0472">Membrane</keyword>
<dbReference type="EMBL" id="UINC01008028">
    <property type="protein sequence ID" value="SVA36161.1"/>
    <property type="molecule type" value="Genomic_DNA"/>
</dbReference>
<evidence type="ECO:0000256" key="1">
    <source>
        <dbReference type="SAM" id="Phobius"/>
    </source>
</evidence>
<proteinExistence type="predicted"/>
<keyword evidence="1" id="KW-1133">Transmembrane helix</keyword>
<accession>A0A381V822</accession>